<dbReference type="EMBL" id="KZ613503">
    <property type="protein sequence ID" value="PMD16895.1"/>
    <property type="molecule type" value="Genomic_DNA"/>
</dbReference>
<dbReference type="OrthoDB" id="5152093at2759"/>
<feature type="signal peptide" evidence="2">
    <location>
        <begin position="1"/>
        <end position="19"/>
    </location>
</feature>
<reference evidence="3 4" key="1">
    <citation type="submission" date="2016-05" db="EMBL/GenBank/DDBJ databases">
        <title>A degradative enzymes factory behind the ericoid mycorrhizal symbiosis.</title>
        <authorList>
            <consortium name="DOE Joint Genome Institute"/>
            <person name="Martino E."/>
            <person name="Morin E."/>
            <person name="Grelet G."/>
            <person name="Kuo A."/>
            <person name="Kohler A."/>
            <person name="Daghino S."/>
            <person name="Barry K."/>
            <person name="Choi C."/>
            <person name="Cichocki N."/>
            <person name="Clum A."/>
            <person name="Copeland A."/>
            <person name="Hainaut M."/>
            <person name="Haridas S."/>
            <person name="Labutti K."/>
            <person name="Lindquist E."/>
            <person name="Lipzen A."/>
            <person name="Khouja H.-R."/>
            <person name="Murat C."/>
            <person name="Ohm R."/>
            <person name="Olson A."/>
            <person name="Spatafora J."/>
            <person name="Veneault-Fourrey C."/>
            <person name="Henrissat B."/>
            <person name="Grigoriev I."/>
            <person name="Martin F."/>
            <person name="Perotto S."/>
        </authorList>
    </citation>
    <scope>NUCLEOTIDE SEQUENCE [LARGE SCALE GENOMIC DNA]</scope>
    <source>
        <strain evidence="3 4">UAMH 7357</strain>
    </source>
</reference>
<protein>
    <recommendedName>
        <fullName evidence="5">GPI anchored protein</fullName>
    </recommendedName>
</protein>
<name>A0A2J6PSA2_9HELO</name>
<organism evidence="3 4">
    <name type="scientific">Hyaloscypha hepaticicola</name>
    <dbReference type="NCBI Taxonomy" id="2082293"/>
    <lineage>
        <taxon>Eukaryota</taxon>
        <taxon>Fungi</taxon>
        <taxon>Dikarya</taxon>
        <taxon>Ascomycota</taxon>
        <taxon>Pezizomycotina</taxon>
        <taxon>Leotiomycetes</taxon>
        <taxon>Helotiales</taxon>
        <taxon>Hyaloscyphaceae</taxon>
        <taxon>Hyaloscypha</taxon>
    </lineage>
</organism>
<feature type="compositionally biased region" description="Polar residues" evidence="1">
    <location>
        <begin position="158"/>
        <end position="178"/>
    </location>
</feature>
<gene>
    <name evidence="3" type="ORF">NA56DRAFT_649174</name>
</gene>
<evidence type="ECO:0000256" key="2">
    <source>
        <dbReference type="SAM" id="SignalP"/>
    </source>
</evidence>
<evidence type="ECO:0000313" key="4">
    <source>
        <dbReference type="Proteomes" id="UP000235672"/>
    </source>
</evidence>
<keyword evidence="2" id="KW-0732">Signal</keyword>
<keyword evidence="4" id="KW-1185">Reference proteome</keyword>
<evidence type="ECO:0000256" key="1">
    <source>
        <dbReference type="SAM" id="MobiDB-lite"/>
    </source>
</evidence>
<accession>A0A2J6PSA2</accession>
<evidence type="ECO:0000313" key="3">
    <source>
        <dbReference type="EMBL" id="PMD16895.1"/>
    </source>
</evidence>
<sequence length="203" mass="21113">MRLLRLLFLASAQLWVSNAQAVVSVCQIMDIPPTDINGLAQCGYGSLTAGCVCCGGPQGDVACLSPIETCTLGTTDWYCVESPGYTTSSCASYGWVICGTVCMPVGGSCCPSGIQYCPVGFSCDSQNMCVESSSPPTSTTEFLAKSTTESPTESTVTAHSSTTGSVAGSLTGTPKQPNMAASTMQFPSRCIIFMWIAVMVFGH</sequence>
<dbReference type="Proteomes" id="UP000235672">
    <property type="component" value="Unassembled WGS sequence"/>
</dbReference>
<feature type="chain" id="PRO_5014405391" description="GPI anchored protein" evidence="2">
    <location>
        <begin position="20"/>
        <end position="203"/>
    </location>
</feature>
<feature type="region of interest" description="Disordered" evidence="1">
    <location>
        <begin position="147"/>
        <end position="178"/>
    </location>
</feature>
<evidence type="ECO:0008006" key="5">
    <source>
        <dbReference type="Google" id="ProtNLM"/>
    </source>
</evidence>
<proteinExistence type="predicted"/>
<feature type="compositionally biased region" description="Low complexity" evidence="1">
    <location>
        <begin position="147"/>
        <end position="157"/>
    </location>
</feature>
<dbReference type="AlphaFoldDB" id="A0A2J6PSA2"/>